<dbReference type="AlphaFoldDB" id="A0A392S7P7"/>
<feature type="non-terminal residue" evidence="1">
    <location>
        <position position="1"/>
    </location>
</feature>
<proteinExistence type="predicted"/>
<dbReference type="EMBL" id="LXQA010323606">
    <property type="protein sequence ID" value="MCI43915.1"/>
    <property type="molecule type" value="Genomic_DNA"/>
</dbReference>
<keyword evidence="2" id="KW-1185">Reference proteome</keyword>
<comment type="caution">
    <text evidence="1">The sequence shown here is derived from an EMBL/GenBank/DDBJ whole genome shotgun (WGS) entry which is preliminary data.</text>
</comment>
<evidence type="ECO:0000313" key="2">
    <source>
        <dbReference type="Proteomes" id="UP000265520"/>
    </source>
</evidence>
<accession>A0A392S7P7</accession>
<organism evidence="1 2">
    <name type="scientific">Trifolium medium</name>
    <dbReference type="NCBI Taxonomy" id="97028"/>
    <lineage>
        <taxon>Eukaryota</taxon>
        <taxon>Viridiplantae</taxon>
        <taxon>Streptophyta</taxon>
        <taxon>Embryophyta</taxon>
        <taxon>Tracheophyta</taxon>
        <taxon>Spermatophyta</taxon>
        <taxon>Magnoliopsida</taxon>
        <taxon>eudicotyledons</taxon>
        <taxon>Gunneridae</taxon>
        <taxon>Pentapetalae</taxon>
        <taxon>rosids</taxon>
        <taxon>fabids</taxon>
        <taxon>Fabales</taxon>
        <taxon>Fabaceae</taxon>
        <taxon>Papilionoideae</taxon>
        <taxon>50 kb inversion clade</taxon>
        <taxon>NPAAA clade</taxon>
        <taxon>Hologalegina</taxon>
        <taxon>IRL clade</taxon>
        <taxon>Trifolieae</taxon>
        <taxon>Trifolium</taxon>
    </lineage>
</organism>
<sequence>VESEAISNVGRFLFFCAIPHLEIHAEHMEFDALLPHSKSMWTSVSQKKVHHDPGSGGNTFKLHIHLH</sequence>
<evidence type="ECO:0000313" key="1">
    <source>
        <dbReference type="EMBL" id="MCI43915.1"/>
    </source>
</evidence>
<protein>
    <submittedName>
        <fullName evidence="1">Uncharacterized protein</fullName>
    </submittedName>
</protein>
<reference evidence="1 2" key="1">
    <citation type="journal article" date="2018" name="Front. Plant Sci.">
        <title>Red Clover (Trifolium pratense) and Zigzag Clover (T. medium) - A Picture of Genomic Similarities and Differences.</title>
        <authorList>
            <person name="Dluhosova J."/>
            <person name="Istvanek J."/>
            <person name="Nedelnik J."/>
            <person name="Repkova J."/>
        </authorList>
    </citation>
    <scope>NUCLEOTIDE SEQUENCE [LARGE SCALE GENOMIC DNA]</scope>
    <source>
        <strain evidence="2">cv. 10/8</strain>
        <tissue evidence="1">Leaf</tissue>
    </source>
</reference>
<name>A0A392S7P7_9FABA</name>
<dbReference type="Proteomes" id="UP000265520">
    <property type="component" value="Unassembled WGS sequence"/>
</dbReference>